<feature type="chain" id="PRO_5016269240" evidence="4">
    <location>
        <begin position="28"/>
        <end position="1595"/>
    </location>
</feature>
<dbReference type="FunFam" id="2.20.70.10:FF:000050">
    <property type="entry name" value="pre-mRNA-processing factor 40 homolog B isoform X1"/>
    <property type="match status" value="1"/>
</dbReference>
<feature type="compositionally biased region" description="Basic and acidic residues" evidence="3">
    <location>
        <begin position="637"/>
        <end position="647"/>
    </location>
</feature>
<feature type="signal peptide" evidence="4">
    <location>
        <begin position="1"/>
        <end position="27"/>
    </location>
</feature>
<evidence type="ECO:0000259" key="6">
    <source>
        <dbReference type="PROSITE" id="PS51082"/>
    </source>
</evidence>
<dbReference type="SMART" id="SM00456">
    <property type="entry name" value="WW"/>
    <property type="match status" value="2"/>
</dbReference>
<reference evidence="8" key="1">
    <citation type="submission" date="2018-07" db="EMBL/GenBank/DDBJ databases">
        <authorList>
            <person name="Quirk P.G."/>
            <person name="Krulwich T.A."/>
        </authorList>
    </citation>
    <scope>NUCLEOTIDE SEQUENCE</scope>
</reference>
<dbReference type="InterPro" id="IPR001202">
    <property type="entry name" value="WW_dom"/>
</dbReference>
<dbReference type="InterPro" id="IPR002713">
    <property type="entry name" value="FF_domain"/>
</dbReference>
<feature type="compositionally biased region" description="Basic and acidic residues" evidence="3">
    <location>
        <begin position="1517"/>
        <end position="1531"/>
    </location>
</feature>
<feature type="compositionally biased region" description="Basic and acidic residues" evidence="3">
    <location>
        <begin position="366"/>
        <end position="378"/>
    </location>
</feature>
<feature type="compositionally biased region" description="Pro residues" evidence="3">
    <location>
        <begin position="325"/>
        <end position="337"/>
    </location>
</feature>
<protein>
    <submittedName>
        <fullName evidence="8">CSON010522 protein</fullName>
    </submittedName>
</protein>
<dbReference type="EMBL" id="UFQT01000042">
    <property type="protein sequence ID" value="SSX18728.1"/>
    <property type="molecule type" value="Genomic_DNA"/>
</dbReference>
<feature type="compositionally biased region" description="Basic residues" evidence="3">
    <location>
        <begin position="1485"/>
        <end position="1494"/>
    </location>
</feature>
<evidence type="ECO:0000256" key="2">
    <source>
        <dbReference type="SAM" id="Coils"/>
    </source>
</evidence>
<dbReference type="InterPro" id="IPR003124">
    <property type="entry name" value="WH2_dom"/>
</dbReference>
<feature type="coiled-coil region" evidence="2">
    <location>
        <begin position="1231"/>
        <end position="1258"/>
    </location>
</feature>
<dbReference type="GO" id="GO:0003723">
    <property type="term" value="F:RNA binding"/>
    <property type="evidence" value="ECO:0007669"/>
    <property type="project" value="TreeGrafter"/>
</dbReference>
<dbReference type="SMART" id="SM00441">
    <property type="entry name" value="FF"/>
    <property type="match status" value="3"/>
</dbReference>
<dbReference type="GO" id="GO:0003779">
    <property type="term" value="F:actin binding"/>
    <property type="evidence" value="ECO:0007669"/>
    <property type="project" value="InterPro"/>
</dbReference>
<feature type="compositionally biased region" description="Acidic residues" evidence="3">
    <location>
        <begin position="187"/>
        <end position="210"/>
    </location>
</feature>
<feature type="domain" description="FF" evidence="7">
    <location>
        <begin position="1172"/>
        <end position="1232"/>
    </location>
</feature>
<sequence length="1595" mass="183088">MEAPGLLLNFNILIVFVRIVKIRQCATQHMKNRKLILSQIKLNVCREMPITGPSSTTTGRARPSWLKQNSDAAKPSWASKGTSESPEVSSNSGSDAKSETPPRRVSKVTITPKVNGQKKEAEVKTPEKTERKPSIPNAIFRMAEKSKPTSDTSRSSSLASSDKSRSTTPATKKVVVPPKKEKSPSPESEELDSSEYEEITVTETESEEDIERPVTFVPLRKVSKPENVVKEKSATPEPEFLRPALKKVERKPEVDVKERRASSPEPKFVKPQLRKVKRDPSKKEFPKEKLPAVELKKTPKQERELRREPTIPSIQEIKQENVKKIPPPPPPPPPKGLQPPEDFQKKPISETAKERIARLKKRPRRRPDWSDMMKEVEQGKKLRHVECNDRSQPIIQCKSMTKVENKFIFETEKKDTHLNALLKEIQGGVRLKKVETNDRSKPILDGLRKFKRQMTLEEQLQKSESRAQLDLMPPSVVDNEMEDVDDVEDVDKLRDDLQSTKQMLALELRNKEAQERENKRLLEKIKTLEAELMRAKESGGSGGGAATTKAFTDDDPLVKALKKEAEEAQKASKEIEKKYQDAAEKLDIAKAELEEQKKIVQRFIAQSNGHNLLDGDFDFSDIIYKEGGQLPSAPARRPSEHQEKESSPEPTFTDSEDDGDEDDEEKKRQKAMRRLMREVKLLRFRLDKYKEKEQVAKQERKTLKEQMKANQKALKDEKRNYKKIQKEVEKMAAMMKDVDEEGEGDEDGEEKPEQTTNDEDQAESEESEEESESESEESDVVYSDSENEDAPDSRKKKNLEPRVKRHENRLAALKKGNLLLLANVERIKDEINKQKEMSNILQADLDSYNSNMNFPPGIPPPMALVWSEHKAPDGKTYYYNSVTKQSVWDKPEELKSPAERLLSSCPWKEYKSDTGKTYYHNIATKESTWNIPQELLDLQNKVAAEMAAKASIPPQFPPMLIPPGLPIPAAMPKMVAGSTPLLVENPLGTPGSAENSSSALDQAMAATLASIEVPEVPQKKQEKEKEKTPEPVIEFKDKKEAIEAFKEFLKEKNVPSSSNWDQCLKIISKDSRYNAFKKLQEKKQAFNAYKTQKLKDEREEQRIRIKQAKENLEKFLMSTDKIDSTTKFYRCEEIFATLDVWKSVPEQDRRDIYDDCIFALQKREKEEQRIMKKRNMRVLGELLESMTSVTYQTTWAEAQVMLLENSQFKNDVHLLGMDKEDALIVFEEHIRTLEREEIEEKEREKKRQKRLHRKNRDQFLALLDTLHEEGKLTSMSLWVELYPIISADLRFSAMLGQAGSTPLDLFKFYVENLKARFHDEKKIIKEILREKGFIVQADTTFEDFATVVCEDKRSATLDAGNVKLTYNSLLEKAEAVEKERLKEENKRIRKLENEIKAVWLEVGLTSEDTFEKAKGLVETLEATELYEKEKGPLENLWNDFAKETEDSCTHHHSKSKKSKKNKKKAKKRSSSVSESEGSEHEFEKKKKKRSRSRSRSVSSVSSVEKKRKKKKKHKRVSRSESVESEHSDSRSHSVTPVKKKKEKKKRKERHHSASLTPPHASAGESPLEKPSEEQISESELEQRRAALLAQLQMET</sequence>
<organism evidence="8">
    <name type="scientific">Culicoides sonorensis</name>
    <name type="common">Biting midge</name>
    <dbReference type="NCBI Taxonomy" id="179676"/>
    <lineage>
        <taxon>Eukaryota</taxon>
        <taxon>Metazoa</taxon>
        <taxon>Ecdysozoa</taxon>
        <taxon>Arthropoda</taxon>
        <taxon>Hexapoda</taxon>
        <taxon>Insecta</taxon>
        <taxon>Pterygota</taxon>
        <taxon>Neoptera</taxon>
        <taxon>Endopterygota</taxon>
        <taxon>Diptera</taxon>
        <taxon>Nematocera</taxon>
        <taxon>Chironomoidea</taxon>
        <taxon>Ceratopogonidae</taxon>
        <taxon>Ceratopogoninae</taxon>
        <taxon>Culicoides</taxon>
        <taxon>Monoculicoides</taxon>
    </lineage>
</organism>
<dbReference type="InterPro" id="IPR036020">
    <property type="entry name" value="WW_dom_sf"/>
</dbReference>
<dbReference type="Pfam" id="PF00397">
    <property type="entry name" value="WW"/>
    <property type="match status" value="2"/>
</dbReference>
<dbReference type="Gene3D" id="2.20.70.10">
    <property type="match status" value="2"/>
</dbReference>
<feature type="compositionally biased region" description="Basic residues" evidence="3">
    <location>
        <begin position="1450"/>
        <end position="1469"/>
    </location>
</feature>
<feature type="region of interest" description="Disordered" evidence="3">
    <location>
        <begin position="460"/>
        <end position="484"/>
    </location>
</feature>
<feature type="compositionally biased region" description="Basic residues" evidence="3">
    <location>
        <begin position="1537"/>
        <end position="1552"/>
    </location>
</feature>
<feature type="coiled-coil region" evidence="2">
    <location>
        <begin position="1366"/>
        <end position="1401"/>
    </location>
</feature>
<dbReference type="Pfam" id="PF01846">
    <property type="entry name" value="FF"/>
    <property type="match status" value="2"/>
</dbReference>
<evidence type="ECO:0000259" key="7">
    <source>
        <dbReference type="PROSITE" id="PS51676"/>
    </source>
</evidence>
<feature type="compositionally biased region" description="Basic and acidic residues" evidence="3">
    <location>
        <begin position="246"/>
        <end position="262"/>
    </location>
</feature>
<dbReference type="FunFam" id="1.10.10.440:FF:000037">
    <property type="entry name" value="Pre-mRNA-processing factor 40"/>
    <property type="match status" value="1"/>
</dbReference>
<name>A0A336LYI3_CULSO</name>
<feature type="domain" description="FF" evidence="7">
    <location>
        <begin position="1250"/>
        <end position="1312"/>
    </location>
</feature>
<dbReference type="PROSITE" id="PS01159">
    <property type="entry name" value="WW_DOMAIN_1"/>
    <property type="match status" value="1"/>
</dbReference>
<dbReference type="PROSITE" id="PS51676">
    <property type="entry name" value="FF"/>
    <property type="match status" value="3"/>
</dbReference>
<feature type="region of interest" description="Disordered" evidence="3">
    <location>
        <begin position="535"/>
        <end position="555"/>
    </location>
</feature>
<feature type="compositionally biased region" description="Acidic residues" evidence="3">
    <location>
        <begin position="738"/>
        <end position="790"/>
    </location>
</feature>
<feature type="compositionally biased region" description="Low complexity" evidence="3">
    <location>
        <begin position="1585"/>
        <end position="1595"/>
    </location>
</feature>
<dbReference type="VEuPathDB" id="VectorBase:CSON010522"/>
<feature type="compositionally biased region" description="Low complexity" evidence="3">
    <location>
        <begin position="83"/>
        <end position="94"/>
    </location>
</feature>
<gene>
    <name evidence="8" type="primary">CSON010522</name>
</gene>
<feature type="domain" description="FF" evidence="7">
    <location>
        <begin position="1038"/>
        <end position="1092"/>
    </location>
</feature>
<evidence type="ECO:0000256" key="3">
    <source>
        <dbReference type="SAM" id="MobiDB-lite"/>
    </source>
</evidence>
<dbReference type="PANTHER" id="PTHR11864:SF0">
    <property type="entry name" value="PRP40 PRE-MRNA PROCESSING FACTOR 40 HOMOLOG A (YEAST)"/>
    <property type="match status" value="1"/>
</dbReference>
<evidence type="ECO:0000259" key="5">
    <source>
        <dbReference type="PROSITE" id="PS50020"/>
    </source>
</evidence>
<dbReference type="CDD" id="cd00201">
    <property type="entry name" value="WW"/>
    <property type="match status" value="2"/>
</dbReference>
<feature type="domain" description="WW" evidence="5">
    <location>
        <begin position="860"/>
        <end position="893"/>
    </location>
</feature>
<dbReference type="PANTHER" id="PTHR11864">
    <property type="entry name" value="PRE-MRNA-PROCESSING PROTEIN PRP40"/>
    <property type="match status" value="1"/>
</dbReference>
<dbReference type="GO" id="GO:0045292">
    <property type="term" value="P:mRNA cis splicing, via spliceosome"/>
    <property type="evidence" value="ECO:0007669"/>
    <property type="project" value="InterPro"/>
</dbReference>
<dbReference type="GO" id="GO:0071004">
    <property type="term" value="C:U2-type prespliceosome"/>
    <property type="evidence" value="ECO:0007669"/>
    <property type="project" value="TreeGrafter"/>
</dbReference>
<dbReference type="InterPro" id="IPR039726">
    <property type="entry name" value="Prp40-like"/>
</dbReference>
<feature type="compositionally biased region" description="Low complexity" evidence="3">
    <location>
        <begin position="149"/>
        <end position="177"/>
    </location>
</feature>
<feature type="region of interest" description="Disordered" evidence="3">
    <location>
        <begin position="624"/>
        <end position="671"/>
    </location>
</feature>
<feature type="region of interest" description="Disordered" evidence="3">
    <location>
        <begin position="693"/>
        <end position="803"/>
    </location>
</feature>
<dbReference type="FunFam" id="1.10.10.440:FF:000003">
    <property type="entry name" value="Pre-mRNA processing factor 40 homolog A"/>
    <property type="match status" value="1"/>
</dbReference>
<accession>A0A336LYI3</accession>
<feature type="compositionally biased region" description="Basic and acidic residues" evidence="3">
    <location>
        <begin position="278"/>
        <end position="309"/>
    </location>
</feature>
<feature type="region of interest" description="Disordered" evidence="3">
    <location>
        <begin position="51"/>
        <end position="378"/>
    </location>
</feature>
<dbReference type="InterPro" id="IPR036517">
    <property type="entry name" value="FF_domain_sf"/>
</dbReference>
<dbReference type="SUPFAM" id="SSF81698">
    <property type="entry name" value="FF domain"/>
    <property type="match status" value="4"/>
</dbReference>
<feature type="compositionally biased region" description="Basic and acidic residues" evidence="3">
    <location>
        <begin position="223"/>
        <end position="234"/>
    </location>
</feature>
<dbReference type="SUPFAM" id="SSF51045">
    <property type="entry name" value="WW domain"/>
    <property type="match status" value="2"/>
</dbReference>
<feature type="compositionally biased region" description="Basic and acidic residues" evidence="3">
    <location>
        <begin position="117"/>
        <end position="133"/>
    </location>
</feature>
<feature type="compositionally biased region" description="Acidic residues" evidence="3">
    <location>
        <begin position="654"/>
        <end position="664"/>
    </location>
</feature>
<dbReference type="Pfam" id="PF25432">
    <property type="entry name" value="FF_PRPF40A"/>
    <property type="match status" value="1"/>
</dbReference>
<feature type="coiled-coil region" evidence="2">
    <location>
        <begin position="1091"/>
        <end position="1118"/>
    </location>
</feature>
<evidence type="ECO:0000313" key="8">
    <source>
        <dbReference type="EMBL" id="SSX18728.1"/>
    </source>
</evidence>
<feature type="region of interest" description="Disordered" evidence="3">
    <location>
        <begin position="1445"/>
        <end position="1595"/>
    </location>
</feature>
<feature type="domain" description="WH2" evidence="6">
    <location>
        <begin position="417"/>
        <end position="434"/>
    </location>
</feature>
<dbReference type="SMART" id="SM00246">
    <property type="entry name" value="WH2"/>
    <property type="match status" value="2"/>
</dbReference>
<dbReference type="FunFam" id="1.10.10.440:FF:000002">
    <property type="entry name" value="pre-mRNA-processing factor 40 homolog A isoform X1"/>
    <property type="match status" value="1"/>
</dbReference>
<keyword evidence="4" id="KW-0732">Signal</keyword>
<dbReference type="PROSITE" id="PS51082">
    <property type="entry name" value="WH2"/>
    <property type="match status" value="1"/>
</dbReference>
<keyword evidence="2" id="KW-0175">Coiled coil</keyword>
<dbReference type="GO" id="GO:0005685">
    <property type="term" value="C:U1 snRNP"/>
    <property type="evidence" value="ECO:0007669"/>
    <property type="project" value="TreeGrafter"/>
</dbReference>
<feature type="compositionally biased region" description="Basic residues" evidence="3">
    <location>
        <begin position="1505"/>
        <end position="1516"/>
    </location>
</feature>
<feature type="compositionally biased region" description="Basic and acidic residues" evidence="3">
    <location>
        <begin position="342"/>
        <end position="357"/>
    </location>
</feature>
<feature type="domain" description="WW" evidence="5">
    <location>
        <begin position="906"/>
        <end position="934"/>
    </location>
</feature>
<dbReference type="PROSITE" id="PS50020">
    <property type="entry name" value="WW_DOMAIN_2"/>
    <property type="match status" value="2"/>
</dbReference>
<evidence type="ECO:0000256" key="4">
    <source>
        <dbReference type="SAM" id="SignalP"/>
    </source>
</evidence>
<evidence type="ECO:0000256" key="1">
    <source>
        <dbReference type="ARBA" id="ARBA00022737"/>
    </source>
</evidence>
<dbReference type="Pfam" id="PF02205">
    <property type="entry name" value="WH2"/>
    <property type="match status" value="1"/>
</dbReference>
<dbReference type="Gene3D" id="1.10.10.440">
    <property type="entry name" value="FF domain"/>
    <property type="match status" value="4"/>
</dbReference>
<keyword evidence="1" id="KW-0677">Repeat</keyword>
<proteinExistence type="predicted"/>
<feature type="compositionally biased region" description="Basic and acidic residues" evidence="3">
    <location>
        <begin position="693"/>
        <end position="730"/>
    </location>
</feature>